<dbReference type="InterPro" id="IPR050330">
    <property type="entry name" value="Bact_OuterMem_StrucFunc"/>
</dbReference>
<dbReference type="KEGG" id="gfl:GRFL_0882"/>
<dbReference type="Gene3D" id="2.60.40.1120">
    <property type="entry name" value="Carboxypeptidase-like, regulatory domain"/>
    <property type="match status" value="1"/>
</dbReference>
<organism evidence="7 8">
    <name type="scientific">Christiangramia flava JLT2011</name>
    <dbReference type="NCBI Taxonomy" id="1229726"/>
    <lineage>
        <taxon>Bacteria</taxon>
        <taxon>Pseudomonadati</taxon>
        <taxon>Bacteroidota</taxon>
        <taxon>Flavobacteriia</taxon>
        <taxon>Flavobacteriales</taxon>
        <taxon>Flavobacteriaceae</taxon>
        <taxon>Christiangramia</taxon>
    </lineage>
</organism>
<evidence type="ECO:0000313" key="7">
    <source>
        <dbReference type="EMBL" id="APU67606.1"/>
    </source>
</evidence>
<dbReference type="Pfam" id="PF00691">
    <property type="entry name" value="OmpA"/>
    <property type="match status" value="1"/>
</dbReference>
<dbReference type="InterPro" id="IPR011990">
    <property type="entry name" value="TPR-like_helical_dom_sf"/>
</dbReference>
<dbReference type="SUPFAM" id="SSF82171">
    <property type="entry name" value="DPP6 N-terminal domain-like"/>
    <property type="match status" value="1"/>
</dbReference>
<feature type="chain" id="PRO_5009873185" evidence="5">
    <location>
        <begin position="20"/>
        <end position="628"/>
    </location>
</feature>
<dbReference type="SUPFAM" id="SSF49464">
    <property type="entry name" value="Carboxypeptidase regulatory domain-like"/>
    <property type="match status" value="1"/>
</dbReference>
<evidence type="ECO:0000259" key="6">
    <source>
        <dbReference type="PROSITE" id="PS51123"/>
    </source>
</evidence>
<dbReference type="CDD" id="cd07185">
    <property type="entry name" value="OmpA_C-like"/>
    <property type="match status" value="1"/>
</dbReference>
<dbReference type="InterPro" id="IPR006665">
    <property type="entry name" value="OmpA-like"/>
</dbReference>
<dbReference type="InterPro" id="IPR011042">
    <property type="entry name" value="6-blade_b-propeller_TolB-like"/>
</dbReference>
<proteinExistence type="predicted"/>
<evidence type="ECO:0000256" key="1">
    <source>
        <dbReference type="ARBA" id="ARBA00004442"/>
    </source>
</evidence>
<evidence type="ECO:0000313" key="8">
    <source>
        <dbReference type="Proteomes" id="UP000186230"/>
    </source>
</evidence>
<name>A0A1L7I1X4_9FLAO</name>
<keyword evidence="5" id="KW-0732">Signal</keyword>
<gene>
    <name evidence="7" type="ORF">GRFL_0882</name>
</gene>
<dbReference type="SUPFAM" id="SSF48452">
    <property type="entry name" value="TPR-like"/>
    <property type="match status" value="1"/>
</dbReference>
<dbReference type="EMBL" id="CP016359">
    <property type="protein sequence ID" value="APU67606.1"/>
    <property type="molecule type" value="Genomic_DNA"/>
</dbReference>
<dbReference type="Pfam" id="PF07676">
    <property type="entry name" value="PD40"/>
    <property type="match status" value="3"/>
</dbReference>
<dbReference type="SUPFAM" id="SSF103088">
    <property type="entry name" value="OmpA-like"/>
    <property type="match status" value="1"/>
</dbReference>
<dbReference type="PANTHER" id="PTHR30329:SF21">
    <property type="entry name" value="LIPOPROTEIN YIAD-RELATED"/>
    <property type="match status" value="1"/>
</dbReference>
<keyword evidence="7" id="KW-0449">Lipoprotein</keyword>
<dbReference type="GO" id="GO:0009279">
    <property type="term" value="C:cell outer membrane"/>
    <property type="evidence" value="ECO:0007669"/>
    <property type="project" value="UniProtKB-SubCell"/>
</dbReference>
<keyword evidence="3" id="KW-0998">Cell outer membrane</keyword>
<dbReference type="Gene3D" id="3.30.1330.60">
    <property type="entry name" value="OmpA-like domain"/>
    <property type="match status" value="1"/>
</dbReference>
<evidence type="ECO:0000256" key="3">
    <source>
        <dbReference type="ARBA" id="ARBA00023237"/>
    </source>
</evidence>
<dbReference type="PANTHER" id="PTHR30329">
    <property type="entry name" value="STATOR ELEMENT OF FLAGELLAR MOTOR COMPLEX"/>
    <property type="match status" value="1"/>
</dbReference>
<dbReference type="RefSeq" id="WP_083643467.1">
    <property type="nucleotide sequence ID" value="NZ_CP016359.1"/>
</dbReference>
<dbReference type="Gene3D" id="1.25.40.10">
    <property type="entry name" value="Tetratricopeptide repeat domain"/>
    <property type="match status" value="1"/>
</dbReference>
<dbReference type="InterPro" id="IPR011659">
    <property type="entry name" value="WD40"/>
</dbReference>
<dbReference type="Proteomes" id="UP000186230">
    <property type="component" value="Chromosome"/>
</dbReference>
<feature type="signal peptide" evidence="5">
    <location>
        <begin position="1"/>
        <end position="19"/>
    </location>
</feature>
<keyword evidence="8" id="KW-1185">Reference proteome</keyword>
<dbReference type="PRINTS" id="PR01021">
    <property type="entry name" value="OMPADOMAIN"/>
</dbReference>
<dbReference type="AlphaFoldDB" id="A0A1L7I1X4"/>
<keyword evidence="2 4" id="KW-0472">Membrane</keyword>
<comment type="subcellular location">
    <subcellularLocation>
        <location evidence="1">Cell outer membrane</location>
    </subcellularLocation>
</comment>
<evidence type="ECO:0000256" key="5">
    <source>
        <dbReference type="SAM" id="SignalP"/>
    </source>
</evidence>
<evidence type="ECO:0000256" key="2">
    <source>
        <dbReference type="ARBA" id="ARBA00023136"/>
    </source>
</evidence>
<feature type="domain" description="OmpA-like" evidence="6">
    <location>
        <begin position="499"/>
        <end position="620"/>
    </location>
</feature>
<evidence type="ECO:0000256" key="4">
    <source>
        <dbReference type="PROSITE-ProRule" id="PRU00473"/>
    </source>
</evidence>
<dbReference type="InterPro" id="IPR036737">
    <property type="entry name" value="OmpA-like_sf"/>
</dbReference>
<dbReference type="PROSITE" id="PS51123">
    <property type="entry name" value="OMPA_2"/>
    <property type="match status" value="1"/>
</dbReference>
<dbReference type="Pfam" id="PF13620">
    <property type="entry name" value="CarboxypepD_reg"/>
    <property type="match status" value="1"/>
</dbReference>
<dbReference type="InterPro" id="IPR006664">
    <property type="entry name" value="OMP_bac"/>
</dbReference>
<accession>A0A1L7I1X4</accession>
<reference evidence="7 8" key="1">
    <citation type="submission" date="2016-07" db="EMBL/GenBank/DDBJ databases">
        <title>Multi-omics approach to identify versatile polysaccharide utilization systems of a marine flavobacterium Gramella flava.</title>
        <authorList>
            <person name="Tang K."/>
        </authorList>
    </citation>
    <scope>NUCLEOTIDE SEQUENCE [LARGE SCALE GENOMIC DNA]</scope>
    <source>
        <strain evidence="7 8">JLT2011</strain>
    </source>
</reference>
<sequence>MKKLYFILILLIASVSMQAQSGKQKKADKLYNNFAYLEATDVYKELIEDGYQVSENSKKLGDAYMMLRSPENAVHYYGDVIEEDNIDPEYYYKYAQALRGVKRYEESRTWLKKYLESGNSSDEIEKMIEKDEYRPGITYKLQSSPELNSEVSDFGVFAKDSMLYFVSARAQDSDVEKKTYSWNGEPFLDVYVLDQKSGNISPIKGDVNTKLHDGPVVISPDGKTIYFTRNNILGNKEGKKDKDRTNNLKLYSASWKNGEWTDVKELPFNSDDYSVGHPTLSKDGKTLYFASDMPGGMGGTDIYKVSVDSLSFGTPENLGEPVNTEFDETFPFMDTDGTLYFSSNGHAGLGLFDLFRLEKENDTVMNLGESINSNMDDFAYFQVNDSRQGYISSNRDGGSDNIYVFNKLNPLVLKGTVTDAVNGEPISQATVRLMDDEDHQIAFLETDEDGNYETEVARDQMIPIEAKEIEYETFTGTVNTNDSDEQDEMVYDIQLNPVRDVDYLAEINNIYFDFDKSNIRPDAAQELDKLVDLMQNEYPELVIEINSHTDRRGTNAYNEKLAERRAKSTYDYLISKGIAPERIADYKGHGETEPAIDCDRCTEQDHQLNRRSMFKVVQMKELTKFYND</sequence>
<dbReference type="STRING" id="1229726.GRFL_0882"/>
<dbReference type="OrthoDB" id="9809364at2"/>
<dbReference type="Gene3D" id="2.120.10.30">
    <property type="entry name" value="TolB, C-terminal domain"/>
    <property type="match status" value="1"/>
</dbReference>
<dbReference type="InterPro" id="IPR008969">
    <property type="entry name" value="CarboxyPept-like_regulatory"/>
</dbReference>
<protein>
    <submittedName>
        <fullName evidence="7">Outer membrane lipoprotein omp16</fullName>
    </submittedName>
</protein>